<dbReference type="AlphaFoldDB" id="A0A6L2KS09"/>
<proteinExistence type="predicted"/>
<protein>
    <submittedName>
        <fullName evidence="2">Uncharacterized protein</fullName>
    </submittedName>
</protein>
<sequence length="292" mass="31108">MVRDNVQLETAVNIISHEYLLEFTSKNGISEMLHPGLPGPGDRIVDFPEGKVDECVFPTVVDWWKNASKDGMPANDTYSVEAVRALDTHRTPIQKQPEMLLCLVEMDLFSLIRAPNPTKVKTGSRPRAPHEVPLLTLTAARVIEMDEPAAATDSSGVPSAVEKSPLDFAHKDGASDQGTTALEVPPPEDVSAPAAPDVGQSEGAVVAEPPVAQESRKRGHDRIGASAPPKLLRKDHADRPSGSSRGGKSLVAMQLCMASNVFVSEGAPADVSDPDLLSFADAPSHHPVNVAQ</sequence>
<comment type="caution">
    <text evidence="2">The sequence shown here is derived from an EMBL/GenBank/DDBJ whole genome shotgun (WGS) entry which is preliminary data.</text>
</comment>
<evidence type="ECO:0000256" key="1">
    <source>
        <dbReference type="SAM" id="MobiDB-lite"/>
    </source>
</evidence>
<evidence type="ECO:0000313" key="2">
    <source>
        <dbReference type="EMBL" id="GEU51759.1"/>
    </source>
</evidence>
<organism evidence="2">
    <name type="scientific">Tanacetum cinerariifolium</name>
    <name type="common">Dalmatian daisy</name>
    <name type="synonym">Chrysanthemum cinerariifolium</name>
    <dbReference type="NCBI Taxonomy" id="118510"/>
    <lineage>
        <taxon>Eukaryota</taxon>
        <taxon>Viridiplantae</taxon>
        <taxon>Streptophyta</taxon>
        <taxon>Embryophyta</taxon>
        <taxon>Tracheophyta</taxon>
        <taxon>Spermatophyta</taxon>
        <taxon>Magnoliopsida</taxon>
        <taxon>eudicotyledons</taxon>
        <taxon>Gunneridae</taxon>
        <taxon>Pentapetalae</taxon>
        <taxon>asterids</taxon>
        <taxon>campanulids</taxon>
        <taxon>Asterales</taxon>
        <taxon>Asteraceae</taxon>
        <taxon>Asteroideae</taxon>
        <taxon>Anthemideae</taxon>
        <taxon>Anthemidinae</taxon>
        <taxon>Tanacetum</taxon>
    </lineage>
</organism>
<gene>
    <name evidence="2" type="ORF">Tci_023737</name>
</gene>
<dbReference type="EMBL" id="BKCJ010002915">
    <property type="protein sequence ID" value="GEU51759.1"/>
    <property type="molecule type" value="Genomic_DNA"/>
</dbReference>
<feature type="region of interest" description="Disordered" evidence="1">
    <location>
        <begin position="168"/>
        <end position="247"/>
    </location>
</feature>
<feature type="region of interest" description="Disordered" evidence="1">
    <location>
        <begin position="266"/>
        <end position="292"/>
    </location>
</feature>
<reference evidence="2" key="1">
    <citation type="journal article" date="2019" name="Sci. Rep.">
        <title>Draft genome of Tanacetum cinerariifolium, the natural source of mosquito coil.</title>
        <authorList>
            <person name="Yamashiro T."/>
            <person name="Shiraishi A."/>
            <person name="Satake H."/>
            <person name="Nakayama K."/>
        </authorList>
    </citation>
    <scope>NUCLEOTIDE SEQUENCE</scope>
</reference>
<accession>A0A6L2KS09</accession>
<name>A0A6L2KS09_TANCI</name>